<keyword evidence="9" id="KW-0547">Nucleotide-binding</keyword>
<dbReference type="InterPro" id="IPR013815">
    <property type="entry name" value="ATP_grasp_subdomain_1"/>
</dbReference>
<protein>
    <recommendedName>
        <fullName evidence="6">Phosphoenolpyruvate synthase</fullName>
        <ecNumber evidence="5">2.7.9.2</ecNumber>
    </recommendedName>
    <alternativeName>
        <fullName evidence="13">Pyruvate, water dikinase</fullName>
    </alternativeName>
</protein>
<dbReference type="Gene3D" id="3.30.1490.20">
    <property type="entry name" value="ATP-grasp fold, A domain"/>
    <property type="match status" value="1"/>
</dbReference>
<dbReference type="Proteomes" id="UP001500804">
    <property type="component" value="Unassembled WGS sequence"/>
</dbReference>
<evidence type="ECO:0000259" key="16">
    <source>
        <dbReference type="Pfam" id="PF01326"/>
    </source>
</evidence>
<keyword evidence="11" id="KW-0067">ATP-binding</keyword>
<feature type="region of interest" description="Disordered" evidence="15">
    <location>
        <begin position="716"/>
        <end position="884"/>
    </location>
</feature>
<dbReference type="EC" id="2.7.9.2" evidence="5"/>
<keyword evidence="10" id="KW-0418">Kinase</keyword>
<evidence type="ECO:0000256" key="4">
    <source>
        <dbReference type="ARBA" id="ARBA00007837"/>
    </source>
</evidence>
<keyword evidence="8" id="KW-0479">Metal-binding</keyword>
<keyword evidence="12" id="KW-0460">Magnesium</keyword>
<comment type="similarity">
    <text evidence="4">Belongs to the PEP-utilizing enzyme family.</text>
</comment>
<comment type="pathway">
    <text evidence="3">Carbohydrate biosynthesis; gluconeogenesis.</text>
</comment>
<dbReference type="PANTHER" id="PTHR43030:SF1">
    <property type="entry name" value="PHOSPHOENOLPYRUVATE SYNTHASE"/>
    <property type="match status" value="1"/>
</dbReference>
<keyword evidence="18" id="KW-1185">Reference proteome</keyword>
<evidence type="ECO:0000256" key="3">
    <source>
        <dbReference type="ARBA" id="ARBA00004742"/>
    </source>
</evidence>
<evidence type="ECO:0000256" key="8">
    <source>
        <dbReference type="ARBA" id="ARBA00022723"/>
    </source>
</evidence>
<comment type="catalytic activity">
    <reaction evidence="14">
        <text>pyruvate + ATP + H2O = phosphoenolpyruvate + AMP + phosphate + 2 H(+)</text>
        <dbReference type="Rhea" id="RHEA:11364"/>
        <dbReference type="ChEBI" id="CHEBI:15361"/>
        <dbReference type="ChEBI" id="CHEBI:15377"/>
        <dbReference type="ChEBI" id="CHEBI:15378"/>
        <dbReference type="ChEBI" id="CHEBI:30616"/>
        <dbReference type="ChEBI" id="CHEBI:43474"/>
        <dbReference type="ChEBI" id="CHEBI:58702"/>
        <dbReference type="ChEBI" id="CHEBI:456215"/>
        <dbReference type="EC" id="2.7.9.2"/>
    </reaction>
</comment>
<dbReference type="SUPFAM" id="SSF56059">
    <property type="entry name" value="Glutathione synthetase ATP-binding domain-like"/>
    <property type="match status" value="1"/>
</dbReference>
<evidence type="ECO:0000256" key="5">
    <source>
        <dbReference type="ARBA" id="ARBA00011996"/>
    </source>
</evidence>
<evidence type="ECO:0000256" key="14">
    <source>
        <dbReference type="ARBA" id="ARBA00047700"/>
    </source>
</evidence>
<dbReference type="PANTHER" id="PTHR43030">
    <property type="entry name" value="PHOSPHOENOLPYRUVATE SYNTHASE"/>
    <property type="match status" value="1"/>
</dbReference>
<dbReference type="InterPro" id="IPR006319">
    <property type="entry name" value="PEP_synth"/>
</dbReference>
<comment type="caution">
    <text evidence="17">The sequence shown here is derived from an EMBL/GenBank/DDBJ whole genome shotgun (WGS) entry which is preliminary data.</text>
</comment>
<dbReference type="Pfam" id="PF01326">
    <property type="entry name" value="PPDK_N"/>
    <property type="match status" value="1"/>
</dbReference>
<evidence type="ECO:0000313" key="17">
    <source>
        <dbReference type="EMBL" id="GAA5138159.1"/>
    </source>
</evidence>
<dbReference type="Gene3D" id="3.30.470.20">
    <property type="entry name" value="ATP-grasp fold, B domain"/>
    <property type="match status" value="1"/>
</dbReference>
<dbReference type="EMBL" id="BAABJO010000039">
    <property type="protein sequence ID" value="GAA5138159.1"/>
    <property type="molecule type" value="Genomic_DNA"/>
</dbReference>
<sequence length="884" mass="94571">MNTYVLPLEAEAADLATAGGKGASLATLRRAGLPVPPGFHVTTGAYRRFVAFNGLQDRIVAAATTADSAAIAALFTAHEVPDELAAPIRAAYAALGEPAVAVRSSATAEDLPGASFAGQQDTFLDVRGADAVVDAVRRCWASLWTARAIEYRRRERIDPDDVALAVVVQELVDADAAGVLFTADPVTGATDRMVVNAAWGLGESLVGGHVTPDELVLDAATGAVRERRTGDKAVMTVRTPAGPAELPVPDERRRAPVLDDALAGELTALGRRIAAHYGRPMDVEWTLADDVFAIVQARPITGLRDPWNDSRAGDYLWTNTNLGEAIPDVMTPATWSLVQLFMSRAMPTLTLPGFRGYGNIGGRFYLNLSLSAAMSRLVGISETRFRSLTESTFGRLPAGVAIPPVPLSRAKVLRLLVPTAVRFVASVPGTLRRLPAFVAANPRHCAELTDRIAATTDPAALARLWDDEVRPLVRTASDMLAAAGRSDPVALLTVQRRLRELVGDADAAALTSGITVDGEMLASLGPVVGLALLERGDIDEATYVARYGHRGPHEFEVSRPRPAEQPGWVDQQLAALRGAGADPLELLQKQEAAHHAAWDRLVTTHPRQVEATRKRLQRWARAASKREQARTEVIRAFAVARAHLLQAAELTGLGEEVFMLEVDELTAVLRGAPAPDTSERRAAHERYAALPPYPSLIRGAFDPFAWAADPGRRSDVFDATAVPPPAGGDRVPGRGGGRRGRRAGAELRRGGGAAAPRRDPRDHRDQHRVDAALPARRRRGHRRRRPALARRDRGPRAGHPGRRRDGQRHERVAHRRPGAGGRQPRDGRSAHPDPMTPVSSSCSPASAVRSPMLPPPPQPPGCPGAPMIGGGLSGMDSAVLAPKQ</sequence>
<accession>A0ABP9P6L6</accession>
<name>A0ABP9P6L6_9PSEU</name>
<keyword evidence="7" id="KW-0808">Transferase</keyword>
<evidence type="ECO:0000256" key="6">
    <source>
        <dbReference type="ARBA" id="ARBA00021623"/>
    </source>
</evidence>
<evidence type="ECO:0000256" key="9">
    <source>
        <dbReference type="ARBA" id="ARBA00022741"/>
    </source>
</evidence>
<evidence type="ECO:0000256" key="15">
    <source>
        <dbReference type="SAM" id="MobiDB-lite"/>
    </source>
</evidence>
<feature type="domain" description="Pyruvate phosphate dikinase AMP/ATP-binding" evidence="16">
    <location>
        <begin position="17"/>
        <end position="303"/>
    </location>
</feature>
<dbReference type="RefSeq" id="WP_425570801.1">
    <property type="nucleotide sequence ID" value="NZ_BAABJO010000039.1"/>
</dbReference>
<comment type="cofactor">
    <cofactor evidence="1">
        <name>Mg(2+)</name>
        <dbReference type="ChEBI" id="CHEBI:18420"/>
    </cofactor>
</comment>
<evidence type="ECO:0000256" key="7">
    <source>
        <dbReference type="ARBA" id="ARBA00022679"/>
    </source>
</evidence>
<evidence type="ECO:0000313" key="18">
    <source>
        <dbReference type="Proteomes" id="UP001500804"/>
    </source>
</evidence>
<organism evidence="17 18">
    <name type="scientific">Pseudonocardia adelaidensis</name>
    <dbReference type="NCBI Taxonomy" id="648754"/>
    <lineage>
        <taxon>Bacteria</taxon>
        <taxon>Bacillati</taxon>
        <taxon>Actinomycetota</taxon>
        <taxon>Actinomycetes</taxon>
        <taxon>Pseudonocardiales</taxon>
        <taxon>Pseudonocardiaceae</taxon>
        <taxon>Pseudonocardia</taxon>
    </lineage>
</organism>
<evidence type="ECO:0000256" key="2">
    <source>
        <dbReference type="ARBA" id="ARBA00002988"/>
    </source>
</evidence>
<proteinExistence type="inferred from homology"/>
<dbReference type="InterPro" id="IPR002192">
    <property type="entry name" value="PPDK_AMP/ATP-bd"/>
</dbReference>
<evidence type="ECO:0000256" key="11">
    <source>
        <dbReference type="ARBA" id="ARBA00022840"/>
    </source>
</evidence>
<feature type="compositionally biased region" description="Pro residues" evidence="15">
    <location>
        <begin position="852"/>
        <end position="863"/>
    </location>
</feature>
<reference evidence="18" key="1">
    <citation type="journal article" date="2019" name="Int. J. Syst. Evol. Microbiol.">
        <title>The Global Catalogue of Microorganisms (GCM) 10K type strain sequencing project: providing services to taxonomists for standard genome sequencing and annotation.</title>
        <authorList>
            <consortium name="The Broad Institute Genomics Platform"/>
            <consortium name="The Broad Institute Genome Sequencing Center for Infectious Disease"/>
            <person name="Wu L."/>
            <person name="Ma J."/>
        </authorList>
    </citation>
    <scope>NUCLEOTIDE SEQUENCE [LARGE SCALE GENOMIC DNA]</scope>
    <source>
        <strain evidence="18">JCM 18302</strain>
    </source>
</reference>
<feature type="compositionally biased region" description="Low complexity" evidence="15">
    <location>
        <begin position="837"/>
        <end position="851"/>
    </location>
</feature>
<evidence type="ECO:0000256" key="12">
    <source>
        <dbReference type="ARBA" id="ARBA00022842"/>
    </source>
</evidence>
<evidence type="ECO:0000256" key="10">
    <source>
        <dbReference type="ARBA" id="ARBA00022777"/>
    </source>
</evidence>
<gene>
    <name evidence="17" type="ORF">GCM10023320_72140</name>
</gene>
<evidence type="ECO:0000256" key="13">
    <source>
        <dbReference type="ARBA" id="ARBA00033470"/>
    </source>
</evidence>
<comment type="function">
    <text evidence="2">Catalyzes the phosphorylation of pyruvate to phosphoenolpyruvate.</text>
</comment>
<feature type="compositionally biased region" description="Basic and acidic residues" evidence="15">
    <location>
        <begin position="756"/>
        <end position="770"/>
    </location>
</feature>
<feature type="compositionally biased region" description="Basic residues" evidence="15">
    <location>
        <begin position="775"/>
        <end position="788"/>
    </location>
</feature>
<evidence type="ECO:0000256" key="1">
    <source>
        <dbReference type="ARBA" id="ARBA00001946"/>
    </source>
</evidence>